<evidence type="ECO:0000256" key="3">
    <source>
        <dbReference type="PIRNR" id="PIRNR000185"/>
    </source>
</evidence>
<keyword evidence="5" id="KW-0520">NAD</keyword>
<dbReference type="OrthoDB" id="9803297at2"/>
<evidence type="ECO:0000256" key="1">
    <source>
        <dbReference type="ARBA" id="ARBA00006382"/>
    </source>
</evidence>
<evidence type="ECO:0000256" key="5">
    <source>
        <dbReference type="PIRSR" id="PIRSR000185-2"/>
    </source>
</evidence>
<feature type="site" description="Important for catalysis" evidence="6">
    <location>
        <position position="154"/>
    </location>
</feature>
<dbReference type="PANTHER" id="PTHR11606:SF13">
    <property type="entry name" value="GLUTAMATE DEHYDROGENASE 1, MITOCHONDRIAL"/>
    <property type="match status" value="1"/>
</dbReference>
<dbReference type="EMBL" id="CP042806">
    <property type="protein sequence ID" value="QEE31234.1"/>
    <property type="molecule type" value="Genomic_DNA"/>
</dbReference>
<dbReference type="Gene3D" id="3.40.50.10860">
    <property type="entry name" value="Leucine Dehydrogenase, chain A, domain 1"/>
    <property type="match status" value="1"/>
</dbReference>
<dbReference type="PIRSF" id="PIRSF000185">
    <property type="entry name" value="Glu_DH"/>
    <property type="match status" value="1"/>
</dbReference>
<accession>A0A5B9EHX1</accession>
<evidence type="ECO:0000256" key="4">
    <source>
        <dbReference type="PIRSR" id="PIRSR000185-1"/>
    </source>
</evidence>
<keyword evidence="10" id="KW-1185">Reference proteome</keyword>
<keyword evidence="2 3" id="KW-0560">Oxidoreductase</keyword>
<dbReference type="KEGG" id="talb:FTW19_07375"/>
<dbReference type="Pfam" id="PF02812">
    <property type="entry name" value="ELFV_dehydrog_N"/>
    <property type="match status" value="1"/>
</dbReference>
<dbReference type="PANTHER" id="PTHR11606">
    <property type="entry name" value="GLUTAMATE DEHYDROGENASE"/>
    <property type="match status" value="1"/>
</dbReference>
<dbReference type="FunFam" id="3.40.50.10860:FF:000003">
    <property type="entry name" value="Glutamate dehydrogenase"/>
    <property type="match status" value="1"/>
</dbReference>
<dbReference type="AlphaFoldDB" id="A0A5B9EHX1"/>
<feature type="binding site" evidence="5">
    <location>
        <position position="78"/>
    </location>
    <ligand>
        <name>substrate</name>
    </ligand>
</feature>
<feature type="active site" description="Proton donor" evidence="4">
    <location>
        <position position="114"/>
    </location>
</feature>
<evidence type="ECO:0000259" key="8">
    <source>
        <dbReference type="SMART" id="SM00839"/>
    </source>
</evidence>
<feature type="domain" description="Glutamate/phenylalanine/leucine/valine/L-tryptophan dehydrogenase C-terminal" evidence="8">
    <location>
        <begin position="191"/>
        <end position="421"/>
    </location>
</feature>
<keyword evidence="5" id="KW-0547">Nucleotide-binding</keyword>
<feature type="binding site" evidence="5">
    <location>
        <position position="229"/>
    </location>
    <ligand>
        <name>NAD(+)</name>
        <dbReference type="ChEBI" id="CHEBI:57540"/>
    </ligand>
</feature>
<organism evidence="9 10">
    <name type="scientific">Terriglobus albidus</name>
    <dbReference type="NCBI Taxonomy" id="1592106"/>
    <lineage>
        <taxon>Bacteria</taxon>
        <taxon>Pseudomonadati</taxon>
        <taxon>Acidobacteriota</taxon>
        <taxon>Terriglobia</taxon>
        <taxon>Terriglobales</taxon>
        <taxon>Acidobacteriaceae</taxon>
        <taxon>Terriglobus</taxon>
    </lineage>
</organism>
<dbReference type="PROSITE" id="PS00074">
    <property type="entry name" value="GLFV_DEHYDROGENASE"/>
    <property type="match status" value="1"/>
</dbReference>
<dbReference type="InterPro" id="IPR046346">
    <property type="entry name" value="Aminoacid_DH-like_N_sf"/>
</dbReference>
<proteinExistence type="inferred from homology"/>
<dbReference type="SUPFAM" id="SSF53223">
    <property type="entry name" value="Aminoacid dehydrogenase-like, N-terminal domain"/>
    <property type="match status" value="1"/>
</dbReference>
<dbReference type="GO" id="GO:0004352">
    <property type="term" value="F:glutamate dehydrogenase (NAD+) activity"/>
    <property type="evidence" value="ECO:0007669"/>
    <property type="project" value="TreeGrafter"/>
</dbReference>
<evidence type="ECO:0000256" key="2">
    <source>
        <dbReference type="ARBA" id="ARBA00023002"/>
    </source>
</evidence>
<feature type="binding site" evidence="5">
    <location>
        <position position="198"/>
    </location>
    <ligand>
        <name>NAD(+)</name>
        <dbReference type="ChEBI" id="CHEBI:57540"/>
    </ligand>
</feature>
<dbReference type="CDD" id="cd01076">
    <property type="entry name" value="NAD_bind_1_Glu_DH"/>
    <property type="match status" value="1"/>
</dbReference>
<dbReference type="SMART" id="SM00839">
    <property type="entry name" value="ELFV_dehydrog"/>
    <property type="match status" value="1"/>
</dbReference>
<dbReference type="InterPro" id="IPR033524">
    <property type="entry name" value="Glu/Leu/Phe/Val_DH_AS"/>
</dbReference>
<feature type="binding site" evidence="5">
    <location>
        <position position="102"/>
    </location>
    <ligand>
        <name>substrate</name>
    </ligand>
</feature>
<dbReference type="GO" id="GO:0000166">
    <property type="term" value="F:nucleotide binding"/>
    <property type="evidence" value="ECO:0007669"/>
    <property type="project" value="UniProtKB-KW"/>
</dbReference>
<reference evidence="9 10" key="1">
    <citation type="submission" date="2019-08" db="EMBL/GenBank/DDBJ databases">
        <title>Complete genome sequence of Terriglobus albidus strain ORNL.</title>
        <authorList>
            <person name="Podar M."/>
        </authorList>
    </citation>
    <scope>NUCLEOTIDE SEQUENCE [LARGE SCALE GENOMIC DNA]</scope>
    <source>
        <strain evidence="9 10">ORNL</strain>
    </source>
</reference>
<dbReference type="InterPro" id="IPR014362">
    <property type="entry name" value="Glu_DH"/>
</dbReference>
<comment type="similarity">
    <text evidence="1 3 7">Belongs to the Glu/Leu/Phe/Val dehydrogenases family.</text>
</comment>
<dbReference type="PRINTS" id="PR00082">
    <property type="entry name" value="GLFDHDRGNASE"/>
</dbReference>
<dbReference type="Gene3D" id="3.40.50.720">
    <property type="entry name" value="NAD(P)-binding Rossmann-like Domain"/>
    <property type="match status" value="1"/>
</dbReference>
<dbReference type="InterPro" id="IPR006095">
    <property type="entry name" value="Glu/Leu/Phe/Val/Trp_DH"/>
</dbReference>
<dbReference type="InterPro" id="IPR006096">
    <property type="entry name" value="Glu/Leu/Phe/Val/Trp_DH_C"/>
</dbReference>
<gene>
    <name evidence="9" type="ORF">FTW19_07375</name>
</gene>
<dbReference type="InterPro" id="IPR033922">
    <property type="entry name" value="NAD_bind_Glu_DH"/>
</dbReference>
<dbReference type="Pfam" id="PF00208">
    <property type="entry name" value="ELFV_dehydrog"/>
    <property type="match status" value="1"/>
</dbReference>
<dbReference type="SUPFAM" id="SSF51735">
    <property type="entry name" value="NAD(P)-binding Rossmann-fold domains"/>
    <property type="match status" value="1"/>
</dbReference>
<feature type="binding site" evidence="5">
    <location>
        <position position="357"/>
    </location>
    <ligand>
        <name>substrate</name>
    </ligand>
</feature>
<evidence type="ECO:0000313" key="9">
    <source>
        <dbReference type="EMBL" id="QEE31234.1"/>
    </source>
</evidence>
<dbReference type="Proteomes" id="UP000321820">
    <property type="component" value="Chromosome"/>
</dbReference>
<name>A0A5B9EHX1_9BACT</name>
<sequence length="424" mass="46638">MQVNEILTLDQETNPWAAQEARFNEAAEKLGLEEGLQKVLRQPSREIIVHFPVLMDNGKIEVFTGYRVQHSMARGPAKGGIRYSPDVSLDEVRALASWMTWKCAVVNIPFGGAKGGVICDPHKMSQGELERLTRRFTAELMEFIGPEKDIPAPDINTNEQTMAWIMDTYSMHMRQTVTAVVTGKPVNIGGSRGRTAATGRGLSVVCDEALKHLGIAREGCKVIVQGFGNVGSNAAKLLCEKGYDVIGIAEHDGGVYNANGLDIHALLKYKQQAGTVVGFKDAEAVDPLELLTWKTDILLPAATENVITSRNAERIQARILCEGANGPTTPIADEILADKKIFVIPDIMANAGGVTTSYFEWVQDRMGLFWTEEEVNARLDKTMAESFADVVRYAQAHNVNNRIAAYMLAIDRVAYNIRQRGIYA</sequence>
<protein>
    <recommendedName>
        <fullName evidence="3">Glutamate dehydrogenase</fullName>
    </recommendedName>
</protein>
<dbReference type="InterPro" id="IPR006097">
    <property type="entry name" value="Glu/Leu/Phe/Val/Trp_DH_dimer"/>
</dbReference>
<dbReference type="GO" id="GO:0006538">
    <property type="term" value="P:L-glutamate catabolic process"/>
    <property type="evidence" value="ECO:0007669"/>
    <property type="project" value="TreeGrafter"/>
</dbReference>
<dbReference type="InterPro" id="IPR036291">
    <property type="entry name" value="NAD(P)-bd_dom_sf"/>
</dbReference>
<evidence type="ECO:0000256" key="6">
    <source>
        <dbReference type="PIRSR" id="PIRSR000185-3"/>
    </source>
</evidence>
<evidence type="ECO:0000256" key="7">
    <source>
        <dbReference type="RuleBase" id="RU004417"/>
    </source>
</evidence>
<evidence type="ECO:0000313" key="10">
    <source>
        <dbReference type="Proteomes" id="UP000321820"/>
    </source>
</evidence>